<comment type="caution">
    <text evidence="13">The sequence shown here is derived from an EMBL/GenBank/DDBJ whole genome shotgun (WGS) entry which is preliminary data.</text>
</comment>
<dbReference type="PANTHER" id="PTHR10848:SF0">
    <property type="entry name" value="MEIOTIC RECOMBINATION PROTEIN SPO11"/>
    <property type="match status" value="1"/>
</dbReference>
<feature type="domain" description="Topoisomerase 6 subunit A/Spo11 TOPRIM" evidence="12">
    <location>
        <begin position="171"/>
        <end position="242"/>
    </location>
</feature>
<dbReference type="Gene3D" id="1.10.10.10">
    <property type="entry name" value="Winged helix-like DNA-binding domain superfamily/Winged helix DNA-binding domain"/>
    <property type="match status" value="1"/>
</dbReference>
<dbReference type="PROSITE" id="PS52041">
    <property type="entry name" value="TOPO_IIB"/>
    <property type="match status" value="1"/>
</dbReference>
<dbReference type="GO" id="GO:0000228">
    <property type="term" value="C:nuclear chromosome"/>
    <property type="evidence" value="ECO:0007669"/>
    <property type="project" value="TreeGrafter"/>
</dbReference>
<evidence type="ECO:0000259" key="12">
    <source>
        <dbReference type="Pfam" id="PF21180"/>
    </source>
</evidence>
<dbReference type="GO" id="GO:0000706">
    <property type="term" value="P:meiotic DNA double-strand break processing"/>
    <property type="evidence" value="ECO:0007669"/>
    <property type="project" value="TreeGrafter"/>
</dbReference>
<keyword evidence="14" id="KW-1185">Reference proteome</keyword>
<evidence type="ECO:0000256" key="7">
    <source>
        <dbReference type="ARBA" id="ARBA00023029"/>
    </source>
</evidence>
<dbReference type="InterPro" id="IPR002815">
    <property type="entry name" value="Spo11/TopoVI_A"/>
</dbReference>
<evidence type="ECO:0000256" key="4">
    <source>
        <dbReference type="ARBA" id="ARBA00012895"/>
    </source>
</evidence>
<evidence type="ECO:0000256" key="5">
    <source>
        <dbReference type="ARBA" id="ARBA00022723"/>
    </source>
</evidence>
<feature type="active site" description="O-(5'-phospho-DNA)-tyrosine intermediate" evidence="10">
    <location>
        <position position="88"/>
    </location>
</feature>
<dbReference type="PRINTS" id="PR01550">
    <property type="entry name" value="TOP6AFAMILY"/>
</dbReference>
<dbReference type="AlphaFoldDB" id="A0A4T0X704"/>
<evidence type="ECO:0000313" key="13">
    <source>
        <dbReference type="EMBL" id="TID31155.1"/>
    </source>
</evidence>
<evidence type="ECO:0000313" key="14">
    <source>
        <dbReference type="Proteomes" id="UP000307173"/>
    </source>
</evidence>
<dbReference type="GO" id="GO:0003677">
    <property type="term" value="F:DNA binding"/>
    <property type="evidence" value="ECO:0007669"/>
    <property type="project" value="UniProtKB-UniRule"/>
</dbReference>
<dbReference type="OrthoDB" id="5377392at2759"/>
<evidence type="ECO:0000256" key="8">
    <source>
        <dbReference type="ARBA" id="ARBA00023125"/>
    </source>
</evidence>
<dbReference type="PANTHER" id="PTHR10848">
    <property type="entry name" value="MEIOTIC RECOMBINATION PROTEIN SPO11"/>
    <property type="match status" value="1"/>
</dbReference>
<organism evidence="13 14">
    <name type="scientific">Pichia inconspicua</name>
    <dbReference type="NCBI Taxonomy" id="52247"/>
    <lineage>
        <taxon>Eukaryota</taxon>
        <taxon>Fungi</taxon>
        <taxon>Dikarya</taxon>
        <taxon>Ascomycota</taxon>
        <taxon>Saccharomycotina</taxon>
        <taxon>Pichiomycetes</taxon>
        <taxon>Pichiales</taxon>
        <taxon>Pichiaceae</taxon>
        <taxon>Pichia</taxon>
    </lineage>
</organism>
<evidence type="ECO:0000256" key="6">
    <source>
        <dbReference type="ARBA" id="ARBA00022842"/>
    </source>
</evidence>
<dbReference type="Gene3D" id="3.40.1360.10">
    <property type="match status" value="1"/>
</dbReference>
<proteinExistence type="inferred from homology"/>
<keyword evidence="7 10" id="KW-0799">Topoisomerase</keyword>
<dbReference type="InterPro" id="IPR013049">
    <property type="entry name" value="Spo11/TopoVI_A_N"/>
</dbReference>
<dbReference type="InterPro" id="IPR036078">
    <property type="entry name" value="Spo11/TopoVI_A_sf"/>
</dbReference>
<protein>
    <recommendedName>
        <fullName evidence="4">DNA topoisomerase (ATP-hydrolyzing)</fullName>
        <ecNumber evidence="4">5.6.2.2</ecNumber>
    </recommendedName>
</protein>
<gene>
    <name evidence="13" type="ORF">CANINC_000263</name>
</gene>
<evidence type="ECO:0000256" key="2">
    <source>
        <dbReference type="ARBA" id="ARBA00001946"/>
    </source>
</evidence>
<accession>A0A4T0X704</accession>
<evidence type="ECO:0000256" key="10">
    <source>
        <dbReference type="PROSITE-ProRule" id="PRU01385"/>
    </source>
</evidence>
<dbReference type="InterPro" id="IPR036388">
    <property type="entry name" value="WH-like_DNA-bd_sf"/>
</dbReference>
<evidence type="ECO:0000256" key="3">
    <source>
        <dbReference type="ARBA" id="ARBA00006559"/>
    </source>
</evidence>
<dbReference type="GO" id="GO:0005524">
    <property type="term" value="F:ATP binding"/>
    <property type="evidence" value="ECO:0007669"/>
    <property type="project" value="InterPro"/>
</dbReference>
<feature type="domain" description="Spo11/DNA topoisomerase VI subunit A N-terminal" evidence="11">
    <location>
        <begin position="59"/>
        <end position="118"/>
    </location>
</feature>
<reference evidence="13 14" key="1">
    <citation type="journal article" date="2019" name="Front. Genet.">
        <title>Whole-Genome Sequencing of the Opportunistic Yeast Pathogen Candida inconspicua Uncovers Its Hybrid Origin.</title>
        <authorList>
            <person name="Mixao V."/>
            <person name="Hansen A.P."/>
            <person name="Saus E."/>
            <person name="Boekhout T."/>
            <person name="Lass-Florl C."/>
            <person name="Gabaldon T."/>
        </authorList>
    </citation>
    <scope>NUCLEOTIDE SEQUENCE [LARGE SCALE GENOMIC DNA]</scope>
    <source>
        <strain evidence="13 14">CBS 180</strain>
    </source>
</reference>
<dbReference type="GO" id="GO:0042138">
    <property type="term" value="P:meiotic DNA double-strand break formation"/>
    <property type="evidence" value="ECO:0007669"/>
    <property type="project" value="TreeGrafter"/>
</dbReference>
<dbReference type="InterPro" id="IPR034136">
    <property type="entry name" value="TOPRIM_Topo6A/Spo11"/>
</dbReference>
<dbReference type="GO" id="GO:0046872">
    <property type="term" value="F:metal ion binding"/>
    <property type="evidence" value="ECO:0007669"/>
    <property type="project" value="UniProtKB-KW"/>
</dbReference>
<keyword evidence="6" id="KW-0460">Magnesium</keyword>
<comment type="catalytic activity">
    <reaction evidence="1 10">
        <text>ATP-dependent breakage, passage and rejoining of double-stranded DNA.</text>
        <dbReference type="EC" id="5.6.2.2"/>
    </reaction>
</comment>
<keyword evidence="5" id="KW-0479">Metal-binding</keyword>
<keyword evidence="9 10" id="KW-0413">Isomerase</keyword>
<comment type="cofactor">
    <cofactor evidence="2">
        <name>Mg(2+)</name>
        <dbReference type="ChEBI" id="CHEBI:18420"/>
    </cofactor>
</comment>
<dbReference type="Pfam" id="PF04406">
    <property type="entry name" value="TP6A_N"/>
    <property type="match status" value="1"/>
</dbReference>
<comment type="similarity">
    <text evidence="3 10">Belongs to the TOP6A family.</text>
</comment>
<dbReference type="STRING" id="52247.A0A4T0X704"/>
<name>A0A4T0X704_9ASCO</name>
<sequence>MIIGKPHRVIHLCESTNIELTVQLIENGIKNGDSITLHLNTGKIKTKLSFPTMDYHLNRRFTIYFKILKLISLQINLGEYISKRQLYYLDVNLFQSQTIVDEAIDRIAQSLNLSLDSLCIQPSQKGLIHGKLEIKVKKQVFIINGTALIPPISLSLTEQDIEINIGCIKKIVVLEKDAILSGLVNSTDPIKLQDTLLITGKGFPDRLTKHFLNIMSNKFPELPVFGYFDSDVYGLMIASQYACPRGVACCELMQFKGAKLLKSGNVKNFIPLTDRDVMRSLSQIAIIHPDCVQNLQRSLFLYVKRELELNDINL</sequence>
<dbReference type="GO" id="GO:0003918">
    <property type="term" value="F:DNA topoisomerase type II (double strand cut, ATP-hydrolyzing) activity"/>
    <property type="evidence" value="ECO:0007669"/>
    <property type="project" value="UniProtKB-UniRule"/>
</dbReference>
<evidence type="ECO:0000259" key="11">
    <source>
        <dbReference type="Pfam" id="PF04406"/>
    </source>
</evidence>
<dbReference type="SUPFAM" id="SSF56726">
    <property type="entry name" value="DNA topoisomerase IV, alpha subunit"/>
    <property type="match status" value="1"/>
</dbReference>
<dbReference type="Pfam" id="PF21180">
    <property type="entry name" value="TOP6A-Spo11_Toprim"/>
    <property type="match status" value="1"/>
</dbReference>
<dbReference type="GO" id="GO:0007131">
    <property type="term" value="P:reciprocal meiotic recombination"/>
    <property type="evidence" value="ECO:0007669"/>
    <property type="project" value="TreeGrafter"/>
</dbReference>
<evidence type="ECO:0000256" key="1">
    <source>
        <dbReference type="ARBA" id="ARBA00000185"/>
    </source>
</evidence>
<keyword evidence="8 10" id="KW-0238">DNA-binding</keyword>
<dbReference type="EC" id="5.6.2.2" evidence="4"/>
<dbReference type="Proteomes" id="UP000307173">
    <property type="component" value="Unassembled WGS sequence"/>
</dbReference>
<dbReference type="EMBL" id="SELW01000041">
    <property type="protein sequence ID" value="TID31155.1"/>
    <property type="molecule type" value="Genomic_DNA"/>
</dbReference>
<evidence type="ECO:0000256" key="9">
    <source>
        <dbReference type="ARBA" id="ARBA00023235"/>
    </source>
</evidence>